<gene>
    <name evidence="1" type="ORF">HOLleu_05249</name>
</gene>
<keyword evidence="2" id="KW-1185">Reference proteome</keyword>
<evidence type="ECO:0000313" key="2">
    <source>
        <dbReference type="Proteomes" id="UP001152320"/>
    </source>
</evidence>
<reference evidence="1" key="1">
    <citation type="submission" date="2021-10" db="EMBL/GenBank/DDBJ databases">
        <title>Tropical sea cucumber genome reveals ecological adaptation and Cuvierian tubules defense mechanism.</title>
        <authorList>
            <person name="Chen T."/>
        </authorList>
    </citation>
    <scope>NUCLEOTIDE SEQUENCE</scope>
    <source>
        <strain evidence="1">Nanhai2018</strain>
        <tissue evidence="1">Muscle</tissue>
    </source>
</reference>
<dbReference type="Proteomes" id="UP001152320">
    <property type="component" value="Chromosome 2"/>
</dbReference>
<accession>A0A9Q1CLC5</accession>
<protein>
    <submittedName>
        <fullName evidence="1">Uncharacterized protein</fullName>
    </submittedName>
</protein>
<evidence type="ECO:0000313" key="1">
    <source>
        <dbReference type="EMBL" id="KAJ8046549.1"/>
    </source>
</evidence>
<proteinExistence type="predicted"/>
<comment type="caution">
    <text evidence="1">The sequence shown here is derived from an EMBL/GenBank/DDBJ whole genome shotgun (WGS) entry which is preliminary data.</text>
</comment>
<dbReference type="EMBL" id="JAIZAY010000002">
    <property type="protein sequence ID" value="KAJ8046549.1"/>
    <property type="molecule type" value="Genomic_DNA"/>
</dbReference>
<dbReference type="AlphaFoldDB" id="A0A9Q1CLC5"/>
<sequence length="91" mass="10932">MENTCRRRICPLQSISDRLKDRRMAEFRQSRELEDFQFPGERKIRTERRKEQTIKRGWQCGGETERQLSPGPDVNFSSLSITEVFFMEDFL</sequence>
<name>A0A9Q1CLC5_HOLLE</name>
<organism evidence="1 2">
    <name type="scientific">Holothuria leucospilota</name>
    <name type="common">Black long sea cucumber</name>
    <name type="synonym">Mertensiothuria leucospilota</name>
    <dbReference type="NCBI Taxonomy" id="206669"/>
    <lineage>
        <taxon>Eukaryota</taxon>
        <taxon>Metazoa</taxon>
        <taxon>Echinodermata</taxon>
        <taxon>Eleutherozoa</taxon>
        <taxon>Echinozoa</taxon>
        <taxon>Holothuroidea</taxon>
        <taxon>Aspidochirotacea</taxon>
        <taxon>Aspidochirotida</taxon>
        <taxon>Holothuriidae</taxon>
        <taxon>Holothuria</taxon>
    </lineage>
</organism>